<dbReference type="PROSITE" id="PS51257">
    <property type="entry name" value="PROKAR_LIPOPROTEIN"/>
    <property type="match status" value="1"/>
</dbReference>
<accession>A0ABW5B1N1</accession>
<comment type="caution">
    <text evidence="1">The sequence shown here is derived from an EMBL/GenBank/DDBJ whole genome shotgun (WGS) entry which is preliminary data.</text>
</comment>
<dbReference type="EMBL" id="JBHUHY010000033">
    <property type="protein sequence ID" value="MFD2188881.1"/>
    <property type="molecule type" value="Genomic_DNA"/>
</dbReference>
<evidence type="ECO:0000313" key="2">
    <source>
        <dbReference type="Proteomes" id="UP001597344"/>
    </source>
</evidence>
<evidence type="ECO:0000313" key="1">
    <source>
        <dbReference type="EMBL" id="MFD2188881.1"/>
    </source>
</evidence>
<dbReference type="InterPro" id="IPR045607">
    <property type="entry name" value="DUF6452"/>
</dbReference>
<proteinExistence type="predicted"/>
<dbReference type="Pfam" id="PF20050">
    <property type="entry name" value="DUF6452"/>
    <property type="match status" value="1"/>
</dbReference>
<dbReference type="RefSeq" id="WP_378321907.1">
    <property type="nucleotide sequence ID" value="NZ_JBHUHY010000033.1"/>
</dbReference>
<gene>
    <name evidence="1" type="ORF">ACFSJT_18920</name>
</gene>
<name>A0ABW5B1N1_9FLAO</name>
<organism evidence="1 2">
    <name type="scientific">Aquimarina celericrescens</name>
    <dbReference type="NCBI Taxonomy" id="1964542"/>
    <lineage>
        <taxon>Bacteria</taxon>
        <taxon>Pseudomonadati</taxon>
        <taxon>Bacteroidota</taxon>
        <taxon>Flavobacteriia</taxon>
        <taxon>Flavobacteriales</taxon>
        <taxon>Flavobacteriaceae</taxon>
        <taxon>Aquimarina</taxon>
    </lineage>
</organism>
<dbReference type="Proteomes" id="UP001597344">
    <property type="component" value="Unassembled WGS sequence"/>
</dbReference>
<protein>
    <submittedName>
        <fullName evidence="1">DUF6452 family protein</fullName>
    </submittedName>
</protein>
<keyword evidence="2" id="KW-1185">Reference proteome</keyword>
<reference evidence="2" key="1">
    <citation type="journal article" date="2019" name="Int. J. Syst. Evol. Microbiol.">
        <title>The Global Catalogue of Microorganisms (GCM) 10K type strain sequencing project: providing services to taxonomists for standard genome sequencing and annotation.</title>
        <authorList>
            <consortium name="The Broad Institute Genomics Platform"/>
            <consortium name="The Broad Institute Genome Sequencing Center for Infectious Disease"/>
            <person name="Wu L."/>
            <person name="Ma J."/>
        </authorList>
    </citation>
    <scope>NUCLEOTIDE SEQUENCE [LARGE SCALE GENOMIC DNA]</scope>
    <source>
        <strain evidence="2">DT92</strain>
    </source>
</reference>
<sequence length="171" mass="18875">MKIFKGLLYCACIAVITYSASSCERDDICAEGTPTTPFLIIKFIDDVTRTEIKAPIELQVRAVGIDDFIDIGTVSDSISIPLRTNTTSTAFEFTINSNTDNDTIPANTDIISFQYAPVEEYVSSACGFRVVYNAITSSEDEAGTDGDWIKEISVQRRDVIDETNAHIIIFH</sequence>